<dbReference type="STRING" id="1156417.Y919_02270"/>
<dbReference type="InterPro" id="IPR036477">
    <property type="entry name" value="Formyl_transf_N_sf"/>
</dbReference>
<evidence type="ECO:0000259" key="6">
    <source>
        <dbReference type="Pfam" id="PF00551"/>
    </source>
</evidence>
<dbReference type="GO" id="GO:0004479">
    <property type="term" value="F:methionyl-tRNA formyltransferase activity"/>
    <property type="evidence" value="ECO:0007669"/>
    <property type="project" value="UniProtKB-UniRule"/>
</dbReference>
<sequence length="309" mass="34959">MKVVFMGTPEFAVPTLKKIYENKYDIPLVITQPDRPKGRGKKLASPPVKVEAERLGIKVFQPEKVNKKETIELLESISPDVIVVVAYGQILKEEILQLPKYGCINVHASLLPYYRGAAPINWAIINGEKKTGITTMYMDRGLDTGDMLLKREVLIGENETAGQLHDRLKEIGAELLVETLRYIEKGQIKRIPQDNSIATYAPILNKSIGKINWGETAVRIHNLVRGLNPWPCAYFEYNDMKVKVFMTKVCKEIKEGNIGQVVKVDNEGIYVSTAKDCLVIKELQFPNKKRMRVSEYLKGNEFPTGIILK</sequence>
<dbReference type="InterPro" id="IPR005793">
    <property type="entry name" value="Formyl_trans_C"/>
</dbReference>
<comment type="catalytic activity">
    <reaction evidence="5">
        <text>L-methionyl-tRNA(fMet) + (6R)-10-formyltetrahydrofolate = N-formyl-L-methionyl-tRNA(fMet) + (6S)-5,6,7,8-tetrahydrofolate + H(+)</text>
        <dbReference type="Rhea" id="RHEA:24380"/>
        <dbReference type="Rhea" id="RHEA-COMP:9952"/>
        <dbReference type="Rhea" id="RHEA-COMP:9953"/>
        <dbReference type="ChEBI" id="CHEBI:15378"/>
        <dbReference type="ChEBI" id="CHEBI:57453"/>
        <dbReference type="ChEBI" id="CHEBI:78530"/>
        <dbReference type="ChEBI" id="CHEBI:78844"/>
        <dbReference type="ChEBI" id="CHEBI:195366"/>
        <dbReference type="EC" id="2.1.2.9"/>
    </reaction>
</comment>
<gene>
    <name evidence="5" type="primary">fmt</name>
    <name evidence="8" type="ORF">Y919_02270</name>
</gene>
<dbReference type="Pfam" id="PF00551">
    <property type="entry name" value="Formyl_trans_N"/>
    <property type="match status" value="1"/>
</dbReference>
<dbReference type="Gene3D" id="3.40.50.12230">
    <property type="match status" value="1"/>
</dbReference>
<dbReference type="PANTHER" id="PTHR11138">
    <property type="entry name" value="METHIONYL-TRNA FORMYLTRANSFERASE"/>
    <property type="match status" value="1"/>
</dbReference>
<organism evidence="8 9">
    <name type="scientific">Caloranaerobacter azorensis H53214</name>
    <dbReference type="NCBI Taxonomy" id="1156417"/>
    <lineage>
        <taxon>Bacteria</taxon>
        <taxon>Bacillati</taxon>
        <taxon>Bacillota</taxon>
        <taxon>Tissierellia</taxon>
        <taxon>Tissierellales</taxon>
        <taxon>Thermohalobacteraceae</taxon>
        <taxon>Caloranaerobacter</taxon>
    </lineage>
</organism>
<dbReference type="AlphaFoldDB" id="A0A096CX28"/>
<dbReference type="HAMAP" id="MF_00182">
    <property type="entry name" value="Formyl_trans"/>
    <property type="match status" value="1"/>
</dbReference>
<evidence type="ECO:0000259" key="7">
    <source>
        <dbReference type="Pfam" id="PF02911"/>
    </source>
</evidence>
<reference evidence="8 9" key="1">
    <citation type="submission" date="2013-12" db="EMBL/GenBank/DDBJ databases">
        <title>Draft genome sequence of Caloranaerobacter sp. H53214.</title>
        <authorList>
            <person name="Jiang L.J."/>
            <person name="Shao Z.Z."/>
            <person name="Long M.N."/>
        </authorList>
    </citation>
    <scope>NUCLEOTIDE SEQUENCE [LARGE SCALE GENOMIC DNA]</scope>
    <source>
        <strain evidence="8 9">H53214</strain>
    </source>
</reference>
<feature type="binding site" evidence="5">
    <location>
        <begin position="109"/>
        <end position="112"/>
    </location>
    <ligand>
        <name>(6S)-5,6,7,8-tetrahydrofolate</name>
        <dbReference type="ChEBI" id="CHEBI:57453"/>
    </ligand>
</feature>
<feature type="domain" description="Formyl transferase C-terminal" evidence="7">
    <location>
        <begin position="205"/>
        <end position="300"/>
    </location>
</feature>
<dbReference type="InterPro" id="IPR005794">
    <property type="entry name" value="Fmt"/>
</dbReference>
<dbReference type="GO" id="GO:0005829">
    <property type="term" value="C:cytosol"/>
    <property type="evidence" value="ECO:0007669"/>
    <property type="project" value="TreeGrafter"/>
</dbReference>
<evidence type="ECO:0000256" key="2">
    <source>
        <dbReference type="ARBA" id="ARBA00012261"/>
    </source>
</evidence>
<dbReference type="CDD" id="cd08704">
    <property type="entry name" value="Met_tRNA_FMT_C"/>
    <property type="match status" value="1"/>
</dbReference>
<dbReference type="FunFam" id="3.40.50.12230:FF:000001">
    <property type="entry name" value="Methionyl-tRNA formyltransferase"/>
    <property type="match status" value="1"/>
</dbReference>
<evidence type="ECO:0000256" key="5">
    <source>
        <dbReference type="HAMAP-Rule" id="MF_00182"/>
    </source>
</evidence>
<accession>A0A096CX28</accession>
<keyword evidence="4 5" id="KW-0648">Protein biosynthesis</keyword>
<dbReference type="InterPro" id="IPR041711">
    <property type="entry name" value="Met-tRNA-FMT_N"/>
</dbReference>
<dbReference type="InterPro" id="IPR002376">
    <property type="entry name" value="Formyl_transf_N"/>
</dbReference>
<dbReference type="InterPro" id="IPR011034">
    <property type="entry name" value="Formyl_transferase-like_C_sf"/>
</dbReference>
<dbReference type="FunFam" id="3.40.50.170:FF:000004">
    <property type="entry name" value="Methionyl-tRNA formyltransferase"/>
    <property type="match status" value="1"/>
</dbReference>
<comment type="function">
    <text evidence="5">Attaches a formyl group to the free amino group of methionyl-tRNA(fMet). The formyl group appears to play a dual role in the initiator identity of N-formylmethionyl-tRNA by promoting its recognition by IF2 and preventing the misappropriation of this tRNA by the elongation apparatus.</text>
</comment>
<dbReference type="CDD" id="cd08646">
    <property type="entry name" value="FMT_core_Met-tRNA-FMT_N"/>
    <property type="match status" value="1"/>
</dbReference>
<evidence type="ECO:0000256" key="1">
    <source>
        <dbReference type="ARBA" id="ARBA00010699"/>
    </source>
</evidence>
<feature type="domain" description="Formyl transferase N-terminal" evidence="6">
    <location>
        <begin position="1"/>
        <end position="180"/>
    </location>
</feature>
<evidence type="ECO:0000256" key="3">
    <source>
        <dbReference type="ARBA" id="ARBA00022679"/>
    </source>
</evidence>
<dbReference type="EC" id="2.1.2.9" evidence="2 5"/>
<keyword evidence="3 5" id="KW-0808">Transferase</keyword>
<evidence type="ECO:0000256" key="4">
    <source>
        <dbReference type="ARBA" id="ARBA00022917"/>
    </source>
</evidence>
<comment type="caution">
    <text evidence="8">The sequence shown here is derived from an EMBL/GenBank/DDBJ whole genome shotgun (WGS) entry which is preliminary data.</text>
</comment>
<comment type="similarity">
    <text evidence="1 5">Belongs to the Fmt family.</text>
</comment>
<dbReference type="InterPro" id="IPR044135">
    <property type="entry name" value="Met-tRNA-FMT_C"/>
</dbReference>
<dbReference type="EMBL" id="AZTB01000006">
    <property type="protein sequence ID" value="KGG81114.1"/>
    <property type="molecule type" value="Genomic_DNA"/>
</dbReference>
<evidence type="ECO:0000313" key="8">
    <source>
        <dbReference type="EMBL" id="KGG81114.1"/>
    </source>
</evidence>
<dbReference type="SUPFAM" id="SSF53328">
    <property type="entry name" value="Formyltransferase"/>
    <property type="match status" value="1"/>
</dbReference>
<dbReference type="Proteomes" id="UP000029622">
    <property type="component" value="Unassembled WGS sequence"/>
</dbReference>
<dbReference type="Pfam" id="PF02911">
    <property type="entry name" value="Formyl_trans_C"/>
    <property type="match status" value="1"/>
</dbReference>
<dbReference type="PANTHER" id="PTHR11138:SF5">
    <property type="entry name" value="METHIONYL-TRNA FORMYLTRANSFERASE, MITOCHONDRIAL"/>
    <property type="match status" value="1"/>
</dbReference>
<proteinExistence type="inferred from homology"/>
<evidence type="ECO:0000313" key="9">
    <source>
        <dbReference type="Proteomes" id="UP000029622"/>
    </source>
</evidence>
<dbReference type="SUPFAM" id="SSF50486">
    <property type="entry name" value="FMT C-terminal domain-like"/>
    <property type="match status" value="1"/>
</dbReference>
<dbReference type="NCBIfam" id="TIGR00460">
    <property type="entry name" value="fmt"/>
    <property type="match status" value="1"/>
</dbReference>
<name>A0A096CX28_9FIRM</name>
<protein>
    <recommendedName>
        <fullName evidence="2 5">Methionyl-tRNA formyltransferase</fullName>
        <ecNumber evidence="2 5">2.1.2.9</ecNumber>
    </recommendedName>
</protein>
<dbReference type="RefSeq" id="WP_035162008.1">
    <property type="nucleotide sequence ID" value="NZ_AZTB01000006.1"/>
</dbReference>